<keyword evidence="1 4" id="KW-0732">Signal</keyword>
<sequence length="616" mass="68800">MKMSRLVRHCSNFAITFCFIAYCLSCISASQVKNTLGVNESFVLYYGDFLESSNQRFRLTIISPANWTYFLAIQYVYMNQPFNIWAANNYQTPARKQPAYLIMNVDGRLVVDDSFNNLLFVVNGEQSAMISSTTAALLDNGNLVLRAPGGITVWQSFDYPSNTWPQGMRIGIFDLNMRIPRQSILTSLSTFDEPNSTLAVDHSSTKELIVMQDGVVYWRSGIWDGLKFSSLDFFARFGVTFSYFSDANESFFTWNCSTDPYALLWFSTTGNITVISGDFGANRSMAVCDEIDENKSKEQSLGCTNPCGGGDGFREIWGELDVWDGYTYSDQTLAGCKLKCRTNCSCYAYSYITYNQGGWGCKTTRSRKGQLLYSGTQRIFVRDSFDLAGKELNSTPSPGLAPLASPAFAPSPPSVVYPSPGLAPLASPPLAPSPPSVVYPMPSATKKSKKWKVKLSIGVLVTFLGALILLYLFCCLQCKNGDSRGLREFNSAKRLVLRDKRVDDELPFFGFTIIEIATNHFADENLLGQGGFGPVYKGKLHDGQEIAVKRLKHMSGFGMEQFKNEVTVISKLQHRNLVRLLGYCIHREERILIYEFLPNKSLDSIVFAVTCLLNMP</sequence>
<dbReference type="RefSeq" id="XP_071901148.1">
    <property type="nucleotide sequence ID" value="XM_072045047.1"/>
</dbReference>
<proteinExistence type="predicted"/>
<accession>A0ABM4U1J6</accession>
<name>A0ABM4U1J6_COFAR</name>
<dbReference type="Pfam" id="PF01453">
    <property type="entry name" value="B_lectin"/>
    <property type="match status" value="1"/>
</dbReference>
<reference evidence="8" key="1">
    <citation type="submission" date="2025-08" db="UniProtKB">
        <authorList>
            <consortium name="RefSeq"/>
        </authorList>
    </citation>
    <scope>IDENTIFICATION</scope>
    <source>
        <tissue evidence="8">Leaves</tissue>
    </source>
</reference>
<dbReference type="Gene3D" id="3.30.200.20">
    <property type="entry name" value="Phosphorylase Kinase, domain 1"/>
    <property type="match status" value="1"/>
</dbReference>
<feature type="chain" id="PRO_5045234635" evidence="4">
    <location>
        <begin position="30"/>
        <end position="616"/>
    </location>
</feature>
<feature type="domain" description="Protein kinase" evidence="5">
    <location>
        <begin position="521"/>
        <end position="616"/>
    </location>
</feature>
<dbReference type="SUPFAM" id="SSF56112">
    <property type="entry name" value="Protein kinase-like (PK-like)"/>
    <property type="match status" value="1"/>
</dbReference>
<feature type="domain" description="Bulb-type lectin" evidence="6">
    <location>
        <begin position="35"/>
        <end position="158"/>
    </location>
</feature>
<keyword evidence="2" id="KW-0325">Glycoprotein</keyword>
<dbReference type="InterPro" id="IPR003609">
    <property type="entry name" value="Pan_app"/>
</dbReference>
<evidence type="ECO:0000256" key="1">
    <source>
        <dbReference type="ARBA" id="ARBA00022729"/>
    </source>
</evidence>
<evidence type="ECO:0000259" key="6">
    <source>
        <dbReference type="PROSITE" id="PS50927"/>
    </source>
</evidence>
<dbReference type="Pfam" id="PF07714">
    <property type="entry name" value="PK_Tyr_Ser-Thr"/>
    <property type="match status" value="1"/>
</dbReference>
<dbReference type="SMART" id="SM00108">
    <property type="entry name" value="B_lectin"/>
    <property type="match status" value="1"/>
</dbReference>
<evidence type="ECO:0000259" key="5">
    <source>
        <dbReference type="PROSITE" id="PS50011"/>
    </source>
</evidence>
<keyword evidence="7" id="KW-1185">Reference proteome</keyword>
<keyword evidence="3" id="KW-0472">Membrane</keyword>
<dbReference type="PANTHER" id="PTHR32444:SF247">
    <property type="entry name" value="OS01G0958200 PROTEIN"/>
    <property type="match status" value="1"/>
</dbReference>
<dbReference type="Pfam" id="PF08276">
    <property type="entry name" value="PAN_2"/>
    <property type="match status" value="1"/>
</dbReference>
<protein>
    <submittedName>
        <fullName evidence="8">G-type lectin S-receptor-like serine/threonine-protein kinase At1g11300</fullName>
    </submittedName>
</protein>
<dbReference type="PANTHER" id="PTHR32444">
    <property type="entry name" value="BULB-TYPE LECTIN DOMAIN-CONTAINING PROTEIN"/>
    <property type="match status" value="1"/>
</dbReference>
<dbReference type="GeneID" id="113739754"/>
<dbReference type="PROSITE" id="PS50927">
    <property type="entry name" value="BULB_LECTIN"/>
    <property type="match status" value="1"/>
</dbReference>
<evidence type="ECO:0000256" key="3">
    <source>
        <dbReference type="SAM" id="Phobius"/>
    </source>
</evidence>
<keyword evidence="3" id="KW-0812">Transmembrane</keyword>
<dbReference type="InterPro" id="IPR001480">
    <property type="entry name" value="Bulb-type_lectin_dom"/>
</dbReference>
<feature type="transmembrane region" description="Helical" evidence="3">
    <location>
        <begin position="455"/>
        <end position="476"/>
    </location>
</feature>
<dbReference type="InterPro" id="IPR036426">
    <property type="entry name" value="Bulb-type_lectin_dom_sf"/>
</dbReference>
<evidence type="ECO:0000256" key="4">
    <source>
        <dbReference type="SAM" id="SignalP"/>
    </source>
</evidence>
<organism evidence="7 8">
    <name type="scientific">Coffea arabica</name>
    <name type="common">Arabian coffee</name>
    <dbReference type="NCBI Taxonomy" id="13443"/>
    <lineage>
        <taxon>Eukaryota</taxon>
        <taxon>Viridiplantae</taxon>
        <taxon>Streptophyta</taxon>
        <taxon>Embryophyta</taxon>
        <taxon>Tracheophyta</taxon>
        <taxon>Spermatophyta</taxon>
        <taxon>Magnoliopsida</taxon>
        <taxon>eudicotyledons</taxon>
        <taxon>Gunneridae</taxon>
        <taxon>Pentapetalae</taxon>
        <taxon>asterids</taxon>
        <taxon>lamiids</taxon>
        <taxon>Gentianales</taxon>
        <taxon>Rubiaceae</taxon>
        <taxon>Ixoroideae</taxon>
        <taxon>Gardenieae complex</taxon>
        <taxon>Bertiereae - Coffeeae clade</taxon>
        <taxon>Coffeeae</taxon>
        <taxon>Coffea</taxon>
    </lineage>
</organism>
<dbReference type="InterPro" id="IPR001245">
    <property type="entry name" value="Ser-Thr/Tyr_kinase_cat_dom"/>
</dbReference>
<evidence type="ECO:0000313" key="8">
    <source>
        <dbReference type="RefSeq" id="XP_071901148.1"/>
    </source>
</evidence>
<dbReference type="Proteomes" id="UP001652660">
    <property type="component" value="Chromosome 4c"/>
</dbReference>
<evidence type="ECO:0000313" key="7">
    <source>
        <dbReference type="Proteomes" id="UP001652660"/>
    </source>
</evidence>
<dbReference type="Gene3D" id="2.90.10.10">
    <property type="entry name" value="Bulb-type lectin domain"/>
    <property type="match status" value="1"/>
</dbReference>
<dbReference type="InterPro" id="IPR000719">
    <property type="entry name" value="Prot_kinase_dom"/>
</dbReference>
<keyword evidence="3" id="KW-1133">Transmembrane helix</keyword>
<dbReference type="SUPFAM" id="SSF51110">
    <property type="entry name" value="alpha-D-mannose-specific plant lectins"/>
    <property type="match status" value="1"/>
</dbReference>
<feature type="signal peptide" evidence="4">
    <location>
        <begin position="1"/>
        <end position="29"/>
    </location>
</feature>
<evidence type="ECO:0000256" key="2">
    <source>
        <dbReference type="ARBA" id="ARBA00023180"/>
    </source>
</evidence>
<gene>
    <name evidence="8" type="primary">LOC113739754</name>
</gene>
<dbReference type="PROSITE" id="PS50011">
    <property type="entry name" value="PROTEIN_KINASE_DOM"/>
    <property type="match status" value="1"/>
</dbReference>
<dbReference type="InterPro" id="IPR011009">
    <property type="entry name" value="Kinase-like_dom_sf"/>
</dbReference>